<organism evidence="1 2">
    <name type="scientific">Pseudothauera nasutitermitis</name>
    <dbReference type="NCBI Taxonomy" id="2565930"/>
    <lineage>
        <taxon>Bacteria</taxon>
        <taxon>Pseudomonadati</taxon>
        <taxon>Pseudomonadota</taxon>
        <taxon>Betaproteobacteria</taxon>
        <taxon>Rhodocyclales</taxon>
        <taxon>Zoogloeaceae</taxon>
        <taxon>Pseudothauera</taxon>
    </lineage>
</organism>
<dbReference type="Proteomes" id="UP000308430">
    <property type="component" value="Unassembled WGS sequence"/>
</dbReference>
<dbReference type="EMBL" id="SSOC01000003">
    <property type="protein sequence ID" value="THF65573.1"/>
    <property type="molecule type" value="Genomic_DNA"/>
</dbReference>
<accession>A0A4S4AZI2</accession>
<proteinExistence type="predicted"/>
<dbReference type="AlphaFoldDB" id="A0A4S4AZI2"/>
<dbReference type="OrthoDB" id="6579773at2"/>
<evidence type="ECO:0000313" key="1">
    <source>
        <dbReference type="EMBL" id="THF65573.1"/>
    </source>
</evidence>
<gene>
    <name evidence="1" type="ORF">E6C76_08310</name>
</gene>
<evidence type="ECO:0000313" key="2">
    <source>
        <dbReference type="Proteomes" id="UP000308430"/>
    </source>
</evidence>
<comment type="caution">
    <text evidence="1">The sequence shown here is derived from an EMBL/GenBank/DDBJ whole genome shotgun (WGS) entry which is preliminary data.</text>
</comment>
<keyword evidence="2" id="KW-1185">Reference proteome</keyword>
<dbReference type="RefSeq" id="WP_136347779.1">
    <property type="nucleotide sequence ID" value="NZ_SSOC01000003.1"/>
</dbReference>
<protein>
    <submittedName>
        <fullName evidence="1">Cytoplasmic protein</fullName>
    </submittedName>
</protein>
<name>A0A4S4AZI2_9RHOO</name>
<sequence length="79" mass="8955">MTSHRLIIWRHDRLLGHFDSHTPWSREAVEDIAARLGEGDGYRLERQAAEGERRLLESTPGGIRVLGIEPLFATIPLNP</sequence>
<reference evidence="1 2" key="1">
    <citation type="submission" date="2019-04" db="EMBL/GenBank/DDBJ databases">
        <title>Azoarcus nasutitermitis sp. nov. isolated from termite nest.</title>
        <authorList>
            <person name="Lin S.-Y."/>
            <person name="Hameed A."/>
            <person name="Hsu Y.-H."/>
            <person name="Young C.-C."/>
        </authorList>
    </citation>
    <scope>NUCLEOTIDE SEQUENCE [LARGE SCALE GENOMIC DNA]</scope>
    <source>
        <strain evidence="1 2">CC-YHH838</strain>
    </source>
</reference>